<dbReference type="EMBL" id="JBBPFD010000008">
    <property type="protein sequence ID" value="KAK7916278.1"/>
    <property type="molecule type" value="Genomic_DNA"/>
</dbReference>
<evidence type="ECO:0000313" key="2">
    <source>
        <dbReference type="Proteomes" id="UP001460270"/>
    </source>
</evidence>
<dbReference type="Proteomes" id="UP001460270">
    <property type="component" value="Unassembled WGS sequence"/>
</dbReference>
<accession>A0AAW0PAF3</accession>
<organism evidence="1 2">
    <name type="scientific">Mugilogobius chulae</name>
    <name type="common">yellowstripe goby</name>
    <dbReference type="NCBI Taxonomy" id="88201"/>
    <lineage>
        <taxon>Eukaryota</taxon>
        <taxon>Metazoa</taxon>
        <taxon>Chordata</taxon>
        <taxon>Craniata</taxon>
        <taxon>Vertebrata</taxon>
        <taxon>Euteleostomi</taxon>
        <taxon>Actinopterygii</taxon>
        <taxon>Neopterygii</taxon>
        <taxon>Teleostei</taxon>
        <taxon>Neoteleostei</taxon>
        <taxon>Acanthomorphata</taxon>
        <taxon>Gobiaria</taxon>
        <taxon>Gobiiformes</taxon>
        <taxon>Gobioidei</taxon>
        <taxon>Gobiidae</taxon>
        <taxon>Gobionellinae</taxon>
        <taxon>Mugilogobius</taxon>
    </lineage>
</organism>
<keyword evidence="2" id="KW-1185">Reference proteome</keyword>
<gene>
    <name evidence="1" type="ORF">WMY93_012039</name>
</gene>
<proteinExistence type="predicted"/>
<evidence type="ECO:0000313" key="1">
    <source>
        <dbReference type="EMBL" id="KAK7916278.1"/>
    </source>
</evidence>
<dbReference type="AlphaFoldDB" id="A0AAW0PAF3"/>
<reference evidence="2" key="1">
    <citation type="submission" date="2024-04" db="EMBL/GenBank/DDBJ databases">
        <title>Salinicola lusitanus LLJ914,a marine bacterium isolated from the Okinawa Trough.</title>
        <authorList>
            <person name="Li J."/>
        </authorList>
    </citation>
    <scope>NUCLEOTIDE SEQUENCE [LARGE SCALE GENOMIC DNA]</scope>
</reference>
<name>A0AAW0PAF3_9GOBI</name>
<sequence>MNESAIAAEKALTALMFAVQQNVTEPFDPKVEEFLSSAAKSAADTANQAATAVEKAGASLKAATAEEADRLSNEANLSGIEATGSTNRTVDFASKVLSTTKSPTEKRAAIAAAAAAASVSSTAAATAGATAATVALATTGPLSDKAKVAAEKAFRAAEEAARIAEAEQQLHLKQN</sequence>
<protein>
    <submittedName>
        <fullName evidence="1">Uncharacterized protein</fullName>
    </submittedName>
</protein>
<comment type="caution">
    <text evidence="1">The sequence shown here is derived from an EMBL/GenBank/DDBJ whole genome shotgun (WGS) entry which is preliminary data.</text>
</comment>